<dbReference type="InterPro" id="IPR000688">
    <property type="entry name" value="HypA/HybF"/>
</dbReference>
<dbReference type="eggNOG" id="COG0375">
    <property type="taxonomic scope" value="Bacteria"/>
</dbReference>
<feature type="binding site" evidence="4">
    <location>
        <position position="2"/>
    </location>
    <ligand>
        <name>Ni(2+)</name>
        <dbReference type="ChEBI" id="CHEBI:49786"/>
    </ligand>
</feature>
<dbReference type="GO" id="GO:0016151">
    <property type="term" value="F:nickel cation binding"/>
    <property type="evidence" value="ECO:0007669"/>
    <property type="project" value="UniProtKB-UniRule"/>
</dbReference>
<evidence type="ECO:0000313" key="6">
    <source>
        <dbReference type="Proteomes" id="UP000008139"/>
    </source>
</evidence>
<dbReference type="KEGG" id="hmr:Hipma_1094"/>
<evidence type="ECO:0000313" key="5">
    <source>
        <dbReference type="EMBL" id="AEA34060.1"/>
    </source>
</evidence>
<dbReference type="GO" id="GO:0051604">
    <property type="term" value="P:protein maturation"/>
    <property type="evidence" value="ECO:0007669"/>
    <property type="project" value="InterPro"/>
</dbReference>
<dbReference type="PANTHER" id="PTHR34535">
    <property type="entry name" value="HYDROGENASE MATURATION FACTOR HYPA"/>
    <property type="match status" value="1"/>
</dbReference>
<keyword evidence="1 4" id="KW-0533">Nickel</keyword>
<dbReference type="STRING" id="760142.Hipma_1094"/>
<dbReference type="PIRSF" id="PIRSF004761">
    <property type="entry name" value="Hydrgn_mat_HypA"/>
    <property type="match status" value="1"/>
</dbReference>
<feature type="binding site" evidence="4">
    <location>
        <position position="93"/>
    </location>
    <ligand>
        <name>Zn(2+)</name>
        <dbReference type="ChEBI" id="CHEBI:29105"/>
    </ligand>
</feature>
<dbReference type="EMBL" id="CP002606">
    <property type="protein sequence ID" value="AEA34060.1"/>
    <property type="molecule type" value="Genomic_DNA"/>
</dbReference>
<evidence type="ECO:0000256" key="2">
    <source>
        <dbReference type="ARBA" id="ARBA00022723"/>
    </source>
</evidence>
<dbReference type="GO" id="GO:0008270">
    <property type="term" value="F:zinc ion binding"/>
    <property type="evidence" value="ECO:0007669"/>
    <property type="project" value="UniProtKB-UniRule"/>
</dbReference>
<keyword evidence="2 4" id="KW-0479">Metal-binding</keyword>
<comment type="similarity">
    <text evidence="4">Belongs to the HypA/HybF family.</text>
</comment>
<dbReference type="Pfam" id="PF01155">
    <property type="entry name" value="HypA"/>
    <property type="match status" value="1"/>
</dbReference>
<feature type="binding site" evidence="4">
    <location>
        <position position="96"/>
    </location>
    <ligand>
        <name>Zn(2+)</name>
        <dbReference type="ChEBI" id="CHEBI:29105"/>
    </ligand>
</feature>
<feature type="binding site" evidence="4">
    <location>
        <position position="74"/>
    </location>
    <ligand>
        <name>Zn(2+)</name>
        <dbReference type="ChEBI" id="CHEBI:29105"/>
    </ligand>
</feature>
<name>F2LWC6_HIPMA</name>
<dbReference type="AlphaFoldDB" id="F2LWC6"/>
<dbReference type="HOGENOM" id="CLU_126929_2_0_7"/>
<gene>
    <name evidence="4" type="primary">hypA</name>
    <name evidence="5" type="ordered locus">Hipma_1094</name>
</gene>
<feature type="binding site" evidence="4">
    <location>
        <position position="77"/>
    </location>
    <ligand>
        <name>Zn(2+)</name>
        <dbReference type="ChEBI" id="CHEBI:29105"/>
    </ligand>
</feature>
<protein>
    <recommendedName>
        <fullName evidence="4">Hydrogenase maturation factor HypA</fullName>
    </recommendedName>
</protein>
<dbReference type="OrthoDB" id="9800361at2"/>
<evidence type="ECO:0000256" key="3">
    <source>
        <dbReference type="ARBA" id="ARBA00022833"/>
    </source>
</evidence>
<evidence type="ECO:0000256" key="4">
    <source>
        <dbReference type="HAMAP-Rule" id="MF_00213"/>
    </source>
</evidence>
<organism evidence="5 6">
    <name type="scientific">Hippea maritima (strain ATCC 700847 / DSM 10411 / MH2)</name>
    <dbReference type="NCBI Taxonomy" id="760142"/>
    <lineage>
        <taxon>Bacteria</taxon>
        <taxon>Pseudomonadati</taxon>
        <taxon>Campylobacterota</taxon>
        <taxon>Desulfurellia</taxon>
        <taxon>Desulfurellales</taxon>
        <taxon>Hippeaceae</taxon>
        <taxon>Hippea</taxon>
    </lineage>
</organism>
<proteinExistence type="inferred from homology"/>
<dbReference type="Gene3D" id="3.30.2320.80">
    <property type="match status" value="1"/>
</dbReference>
<dbReference type="InParanoid" id="F2LWC6"/>
<reference evidence="5 6" key="1">
    <citation type="journal article" date="2011" name="Stand. Genomic Sci.">
        <title>Complete genome sequence of the thermophilic sulfur-reducer Hippea maritima type strain (MH(2)).</title>
        <authorList>
            <person name="Huntemann M."/>
            <person name="Lu M."/>
            <person name="Nolan M."/>
            <person name="Lapidus A."/>
            <person name="Lucas S."/>
            <person name="Hammon N."/>
            <person name="Deshpande S."/>
            <person name="Cheng J.F."/>
            <person name="Tapia R."/>
            <person name="Han C."/>
            <person name="Goodwin L."/>
            <person name="Pitluck S."/>
            <person name="Liolios K."/>
            <person name="Pagani I."/>
            <person name="Ivanova N."/>
            <person name="Ovchinikova G."/>
            <person name="Pati A."/>
            <person name="Chen A."/>
            <person name="Palaniappan K."/>
            <person name="Land M."/>
            <person name="Hauser L."/>
            <person name="Jeffries C.D."/>
            <person name="Detter J.C."/>
            <person name="Brambilla E.M."/>
            <person name="Rohde M."/>
            <person name="Spring S."/>
            <person name="Goker M."/>
            <person name="Woyke T."/>
            <person name="Bristow J."/>
            <person name="Eisen J.A."/>
            <person name="Markowitz V."/>
            <person name="Hugenholtz P."/>
            <person name="Kyrpides N.C."/>
            <person name="Klenk H.P."/>
            <person name="Mavromatis K."/>
        </authorList>
    </citation>
    <scope>NUCLEOTIDE SEQUENCE [LARGE SCALE GENOMIC DNA]</scope>
    <source>
        <strain evidence="6">ATCC 700847 / DSM 10411 / MH2</strain>
    </source>
</reference>
<dbReference type="PANTHER" id="PTHR34535:SF3">
    <property type="entry name" value="HYDROGENASE MATURATION FACTOR HYPA"/>
    <property type="match status" value="1"/>
</dbReference>
<keyword evidence="6" id="KW-1185">Reference proteome</keyword>
<dbReference type="Proteomes" id="UP000008139">
    <property type="component" value="Chromosome"/>
</dbReference>
<dbReference type="RefSeq" id="WP_013682098.1">
    <property type="nucleotide sequence ID" value="NC_015318.1"/>
</dbReference>
<accession>F2LWC6</accession>
<dbReference type="HAMAP" id="MF_00213">
    <property type="entry name" value="HypA_HybF"/>
    <property type="match status" value="1"/>
</dbReference>
<sequence>MHEGAIAESIVDIIKQTALINKLERITTVRLRIGKLSGVMVDALLFALDALKNEEPLIKDAVFDVENVAIRARCLLCSREFCFKNESDIVLICPYCNMPLDIVDGKQMEIIDIEGE</sequence>
<comment type="function">
    <text evidence="4">Involved in the maturation of [NiFe] hydrogenases. Required for nickel insertion into the metal center of the hydrogenase.</text>
</comment>
<keyword evidence="3 4" id="KW-0862">Zinc</keyword>
<reference evidence="6" key="2">
    <citation type="submission" date="2011-03" db="EMBL/GenBank/DDBJ databases">
        <title>The complete genome of Hippea maritima DSM 10411.</title>
        <authorList>
            <consortium name="US DOE Joint Genome Institute (JGI-PGF)"/>
            <person name="Lucas S."/>
            <person name="Copeland A."/>
            <person name="Lapidus A."/>
            <person name="Bruce D."/>
            <person name="Goodwin L."/>
            <person name="Pitluck S."/>
            <person name="Peters L."/>
            <person name="Kyrpides N."/>
            <person name="Mavromatis K."/>
            <person name="Pagani I."/>
            <person name="Ivanova N."/>
            <person name="Mikhailova N."/>
            <person name="Lu M."/>
            <person name="Detter J.C."/>
            <person name="Tapia R."/>
            <person name="Han C."/>
            <person name="Land M."/>
            <person name="Hauser L."/>
            <person name="Markowitz V."/>
            <person name="Cheng J.-F."/>
            <person name="Hugenholtz P."/>
            <person name="Woyke T."/>
            <person name="Wu D."/>
            <person name="Spring S."/>
            <person name="Schroeder M."/>
            <person name="Brambilla E."/>
            <person name="Klenk H.-P."/>
            <person name="Eisen J.A."/>
        </authorList>
    </citation>
    <scope>NUCLEOTIDE SEQUENCE [LARGE SCALE GENOMIC DNA]</scope>
    <source>
        <strain evidence="6">ATCC 700847 / DSM 10411 / MH2</strain>
    </source>
</reference>
<evidence type="ECO:0000256" key="1">
    <source>
        <dbReference type="ARBA" id="ARBA00022596"/>
    </source>
</evidence>